<reference evidence="1" key="1">
    <citation type="journal article" date="2015" name="Nature">
        <title>Complex archaea that bridge the gap between prokaryotes and eukaryotes.</title>
        <authorList>
            <person name="Spang A."/>
            <person name="Saw J.H."/>
            <person name="Jorgensen S.L."/>
            <person name="Zaremba-Niedzwiedzka K."/>
            <person name="Martijn J."/>
            <person name="Lind A.E."/>
            <person name="van Eijk R."/>
            <person name="Schleper C."/>
            <person name="Guy L."/>
            <person name="Ettema T.J."/>
        </authorList>
    </citation>
    <scope>NUCLEOTIDE SEQUENCE</scope>
</reference>
<proteinExistence type="predicted"/>
<sequence length="60" mass="6777">MPRHRLLRLPLVGDFASAGLQTLFSRYVPAGQVWRIERVTFEGDKATSGGNTRARLYITE</sequence>
<dbReference type="EMBL" id="LAZR01042601">
    <property type="protein sequence ID" value="KKL09138.1"/>
    <property type="molecule type" value="Genomic_DNA"/>
</dbReference>
<protein>
    <submittedName>
        <fullName evidence="1">Uncharacterized protein</fullName>
    </submittedName>
</protein>
<name>A0A0F9DAN0_9ZZZZ</name>
<feature type="non-terminal residue" evidence="1">
    <location>
        <position position="60"/>
    </location>
</feature>
<gene>
    <name evidence="1" type="ORF">LCGC14_2568870</name>
</gene>
<dbReference type="AlphaFoldDB" id="A0A0F9DAN0"/>
<evidence type="ECO:0000313" key="1">
    <source>
        <dbReference type="EMBL" id="KKL09138.1"/>
    </source>
</evidence>
<organism evidence="1">
    <name type="scientific">marine sediment metagenome</name>
    <dbReference type="NCBI Taxonomy" id="412755"/>
    <lineage>
        <taxon>unclassified sequences</taxon>
        <taxon>metagenomes</taxon>
        <taxon>ecological metagenomes</taxon>
    </lineage>
</organism>
<comment type="caution">
    <text evidence="1">The sequence shown here is derived from an EMBL/GenBank/DDBJ whole genome shotgun (WGS) entry which is preliminary data.</text>
</comment>
<accession>A0A0F9DAN0</accession>